<dbReference type="PANTHER" id="PTHR13356">
    <property type="entry name" value="OB FOLD NUCLEIC ACID BINDING PROTEIN-RELATED"/>
    <property type="match status" value="1"/>
</dbReference>
<evidence type="ECO:0000256" key="1">
    <source>
        <dbReference type="ARBA" id="ARBA00023125"/>
    </source>
</evidence>
<evidence type="ECO:0000313" key="2">
    <source>
        <dbReference type="EMBL" id="WUR03808.1"/>
    </source>
</evidence>
<dbReference type="SUPFAM" id="SSF50249">
    <property type="entry name" value="Nucleic acid-binding proteins"/>
    <property type="match status" value="1"/>
</dbReference>
<dbReference type="AlphaFoldDB" id="A0AAX4JD75"/>
<dbReference type="InterPro" id="IPR051231">
    <property type="entry name" value="SOSS-B"/>
</dbReference>
<keyword evidence="1" id="KW-0238">DNA-binding</keyword>
<keyword evidence="3" id="KW-1185">Reference proteome</keyword>
<dbReference type="PANTHER" id="PTHR13356:SF0">
    <property type="entry name" value="SOSS COMPLEX SUBUNIT B HOMOLOG"/>
    <property type="match status" value="1"/>
</dbReference>
<name>A0AAX4JD75_9MICR</name>
<dbReference type="RefSeq" id="XP_065329953.1">
    <property type="nucleotide sequence ID" value="XM_065473881.1"/>
</dbReference>
<accession>A0AAX4JD75</accession>
<evidence type="ECO:0000313" key="3">
    <source>
        <dbReference type="Proteomes" id="UP001334084"/>
    </source>
</evidence>
<sequence>MKFTKIKDLKTSMKNVNVDFIVIKLLETNTTKDNDKVYTYLVADETGSIEASIWNILLEIGDLICIEDAYVSLFKERKRIFKSGNGNIRRIGEIKKQFRLSEEHKNLI</sequence>
<dbReference type="KEGG" id="vnx:VNE69_06127"/>
<reference evidence="2" key="1">
    <citation type="journal article" date="2024" name="BMC Genomics">
        <title>Functional annotation of a divergent genome using sequence and structure-based similarity.</title>
        <authorList>
            <person name="Svedberg D."/>
            <person name="Winiger R.R."/>
            <person name="Berg A."/>
            <person name="Sharma H."/>
            <person name="Tellgren-Roth C."/>
            <person name="Debrunner-Vossbrinck B.A."/>
            <person name="Vossbrinck C.R."/>
            <person name="Barandun J."/>
        </authorList>
    </citation>
    <scope>NUCLEOTIDE SEQUENCE</scope>
    <source>
        <strain evidence="2">Illinois isolate</strain>
    </source>
</reference>
<dbReference type="GeneID" id="90541624"/>
<dbReference type="Gene3D" id="2.40.50.140">
    <property type="entry name" value="Nucleic acid-binding proteins"/>
    <property type="match status" value="1"/>
</dbReference>
<organism evidence="2 3">
    <name type="scientific">Vairimorpha necatrix</name>
    <dbReference type="NCBI Taxonomy" id="6039"/>
    <lineage>
        <taxon>Eukaryota</taxon>
        <taxon>Fungi</taxon>
        <taxon>Fungi incertae sedis</taxon>
        <taxon>Microsporidia</taxon>
        <taxon>Nosematidae</taxon>
        <taxon>Vairimorpha</taxon>
    </lineage>
</organism>
<dbReference type="Proteomes" id="UP001334084">
    <property type="component" value="Chromosome 6"/>
</dbReference>
<dbReference type="GO" id="GO:0003677">
    <property type="term" value="F:DNA binding"/>
    <property type="evidence" value="ECO:0007669"/>
    <property type="project" value="UniProtKB-KW"/>
</dbReference>
<dbReference type="GO" id="GO:0000724">
    <property type="term" value="P:double-strand break repair via homologous recombination"/>
    <property type="evidence" value="ECO:0007669"/>
    <property type="project" value="TreeGrafter"/>
</dbReference>
<dbReference type="InterPro" id="IPR012340">
    <property type="entry name" value="NA-bd_OB-fold"/>
</dbReference>
<gene>
    <name evidence="2" type="ORF">VNE69_06127</name>
</gene>
<dbReference type="EMBL" id="CP142731">
    <property type="protein sequence ID" value="WUR03808.1"/>
    <property type="molecule type" value="Genomic_DNA"/>
</dbReference>
<protein>
    <submittedName>
        <fullName evidence="2">SOSS complex subunit</fullName>
    </submittedName>
</protein>
<dbReference type="GO" id="GO:0010212">
    <property type="term" value="P:response to ionizing radiation"/>
    <property type="evidence" value="ECO:0007669"/>
    <property type="project" value="TreeGrafter"/>
</dbReference>
<dbReference type="GO" id="GO:0070876">
    <property type="term" value="C:SOSS complex"/>
    <property type="evidence" value="ECO:0007669"/>
    <property type="project" value="TreeGrafter"/>
</dbReference>
<dbReference type="GO" id="GO:0044818">
    <property type="term" value="P:mitotic G2/M transition checkpoint"/>
    <property type="evidence" value="ECO:0007669"/>
    <property type="project" value="TreeGrafter"/>
</dbReference>
<proteinExistence type="predicted"/>